<dbReference type="InterPro" id="IPR003960">
    <property type="entry name" value="ATPase_AAA_CS"/>
</dbReference>
<evidence type="ECO:0000256" key="1">
    <source>
        <dbReference type="ARBA" id="ARBA00006914"/>
    </source>
</evidence>
<evidence type="ECO:0000313" key="5">
    <source>
        <dbReference type="EMBL" id="KAK8846301.1"/>
    </source>
</evidence>
<evidence type="ECO:0000259" key="4">
    <source>
        <dbReference type="SMART" id="SM00382"/>
    </source>
</evidence>
<protein>
    <submittedName>
        <fullName evidence="5">Katanin p60 ATPase-containing subunit A1</fullName>
    </submittedName>
</protein>
<dbReference type="Gene3D" id="1.10.8.60">
    <property type="match status" value="1"/>
</dbReference>
<dbReference type="EMBL" id="JAPFFF010000029">
    <property type="protein sequence ID" value="KAK8846301.1"/>
    <property type="molecule type" value="Genomic_DNA"/>
</dbReference>
<dbReference type="CDD" id="cd21748">
    <property type="entry name" value="Kp60-NTD"/>
    <property type="match status" value="1"/>
</dbReference>
<keyword evidence="2" id="KW-0067">ATP-binding</keyword>
<keyword evidence="2" id="KW-0547">Nucleotide-binding</keyword>
<dbReference type="PROSITE" id="PS00674">
    <property type="entry name" value="AAA"/>
    <property type="match status" value="1"/>
</dbReference>
<dbReference type="InterPro" id="IPR003959">
    <property type="entry name" value="ATPase_AAA_core"/>
</dbReference>
<dbReference type="Pfam" id="PF17862">
    <property type="entry name" value="AAA_lid_3"/>
    <property type="match status" value="1"/>
</dbReference>
<evidence type="ECO:0000256" key="3">
    <source>
        <dbReference type="SAM" id="MobiDB-lite"/>
    </source>
</evidence>
<gene>
    <name evidence="5" type="ORF">M9Y10_020309</name>
</gene>
<dbReference type="InterPro" id="IPR048611">
    <property type="entry name" value="KATNA1_MIT"/>
</dbReference>
<organism evidence="5 6">
    <name type="scientific">Tritrichomonas musculus</name>
    <dbReference type="NCBI Taxonomy" id="1915356"/>
    <lineage>
        <taxon>Eukaryota</taxon>
        <taxon>Metamonada</taxon>
        <taxon>Parabasalia</taxon>
        <taxon>Tritrichomonadida</taxon>
        <taxon>Tritrichomonadidae</taxon>
        <taxon>Tritrichomonas</taxon>
    </lineage>
</organism>
<evidence type="ECO:0000256" key="2">
    <source>
        <dbReference type="RuleBase" id="RU003651"/>
    </source>
</evidence>
<name>A0ABR2HFW3_9EUKA</name>
<comment type="caution">
    <text evidence="5">The sequence shown here is derived from an EMBL/GenBank/DDBJ whole genome shotgun (WGS) entry which is preliminary data.</text>
</comment>
<dbReference type="PANTHER" id="PTHR23074:SF17">
    <property type="entry name" value="FIDGETIN-LIKE PROTEIN 1"/>
    <property type="match status" value="1"/>
</dbReference>
<dbReference type="Gene3D" id="3.40.50.300">
    <property type="entry name" value="P-loop containing nucleotide triphosphate hydrolases"/>
    <property type="match status" value="1"/>
</dbReference>
<sequence>MYGSSKNQENPIIEQVNLAREHAKLENYDTALKTYDIVKQAINYEIDSCKDTTLIPKWNSLLKDVSTEEASIFRIKTTLEDIFDQLDKDDTPDLPQPFGDFDNSLAPPKFSHNDDIIDLPPSRKMRGRDRRANFDGKTLFGNKKSGSNAQPPGFSITPIKPLTKQQLHEQQQQIVQEKQEKQQQILQESKRNVLQTRRERPPPPQKVDATKKDNDNDNDNSNSKVNLDDPLVNQIIDMGIIVKEPNVQWEQIAGLAQVKRLLRQNLVILPMRPDICKGLLSPWKSVLFYGPPGTGKTFLAKAVATECHRTFFNITSATITSRFHGESEKLVSYLFDLADQMSPSTIFFDEIDSIASQRGSGNENEASRRMKAQLLTKLEGIDGAISNDSSSTSVFVLAATNFPWDLDEALLRRFQKRIYIPLPDVEGRLAILKMHLTDLIDDKSFDLNKWAQNLDGYSCADITNLCRDAAQAVFERQLDSIDPDEWANMNADDAKVIITDDDFQKAVSLRKSSVDPDSLKKYEEWRTTKGAE</sequence>
<accession>A0ABR2HFW3</accession>
<dbReference type="Proteomes" id="UP001470230">
    <property type="component" value="Unassembled WGS sequence"/>
</dbReference>
<feature type="compositionally biased region" description="Low complexity" evidence="3">
    <location>
        <begin position="168"/>
        <end position="187"/>
    </location>
</feature>
<dbReference type="PANTHER" id="PTHR23074">
    <property type="entry name" value="AAA DOMAIN-CONTAINING"/>
    <property type="match status" value="1"/>
</dbReference>
<dbReference type="InterPro" id="IPR003593">
    <property type="entry name" value="AAA+_ATPase"/>
</dbReference>
<keyword evidence="6" id="KW-1185">Reference proteome</keyword>
<dbReference type="SMART" id="SM00382">
    <property type="entry name" value="AAA"/>
    <property type="match status" value="1"/>
</dbReference>
<feature type="compositionally biased region" description="Basic and acidic residues" evidence="3">
    <location>
        <begin position="188"/>
        <end position="201"/>
    </location>
</feature>
<dbReference type="Gene3D" id="1.20.58.80">
    <property type="entry name" value="Phosphotransferase system, lactose/cellobiose-type IIA subunit"/>
    <property type="match status" value="1"/>
</dbReference>
<dbReference type="SUPFAM" id="SSF52540">
    <property type="entry name" value="P-loop containing nucleoside triphosphate hydrolases"/>
    <property type="match status" value="1"/>
</dbReference>
<evidence type="ECO:0000313" key="6">
    <source>
        <dbReference type="Proteomes" id="UP001470230"/>
    </source>
</evidence>
<proteinExistence type="inferred from homology"/>
<comment type="similarity">
    <text evidence="1 2">Belongs to the AAA ATPase family.</text>
</comment>
<dbReference type="InterPro" id="IPR027417">
    <property type="entry name" value="P-loop_NTPase"/>
</dbReference>
<reference evidence="5 6" key="1">
    <citation type="submission" date="2024-04" db="EMBL/GenBank/DDBJ databases">
        <title>Tritrichomonas musculus Genome.</title>
        <authorList>
            <person name="Alves-Ferreira E."/>
            <person name="Grigg M."/>
            <person name="Lorenzi H."/>
            <person name="Galac M."/>
        </authorList>
    </citation>
    <scope>NUCLEOTIDE SEQUENCE [LARGE SCALE GENOMIC DNA]</scope>
    <source>
        <strain evidence="5 6">EAF2021</strain>
    </source>
</reference>
<feature type="region of interest" description="Disordered" evidence="3">
    <location>
        <begin position="101"/>
        <end position="227"/>
    </location>
</feature>
<dbReference type="InterPro" id="IPR050304">
    <property type="entry name" value="MT-severing_AAA_ATPase"/>
</dbReference>
<feature type="domain" description="AAA+ ATPase" evidence="4">
    <location>
        <begin position="282"/>
        <end position="424"/>
    </location>
</feature>
<dbReference type="Pfam" id="PF21126">
    <property type="entry name" value="KATNA1_MIT"/>
    <property type="match status" value="1"/>
</dbReference>
<dbReference type="InterPro" id="IPR041569">
    <property type="entry name" value="AAA_lid_3"/>
</dbReference>
<dbReference type="Pfam" id="PF00004">
    <property type="entry name" value="AAA"/>
    <property type="match status" value="1"/>
</dbReference>